<feature type="compositionally biased region" description="Polar residues" evidence="1">
    <location>
        <begin position="329"/>
        <end position="341"/>
    </location>
</feature>
<feature type="compositionally biased region" description="Polar residues" evidence="1">
    <location>
        <begin position="454"/>
        <end position="473"/>
    </location>
</feature>
<keyword evidence="3" id="KW-1185">Reference proteome</keyword>
<reference evidence="2" key="1">
    <citation type="journal article" date="2020" name="Stud. Mycol.">
        <title>101 Dothideomycetes genomes: a test case for predicting lifestyles and emergence of pathogens.</title>
        <authorList>
            <person name="Haridas S."/>
            <person name="Albert R."/>
            <person name="Binder M."/>
            <person name="Bloem J."/>
            <person name="Labutti K."/>
            <person name="Salamov A."/>
            <person name="Andreopoulos B."/>
            <person name="Baker S."/>
            <person name="Barry K."/>
            <person name="Bills G."/>
            <person name="Bluhm B."/>
            <person name="Cannon C."/>
            <person name="Castanera R."/>
            <person name="Culley D."/>
            <person name="Daum C."/>
            <person name="Ezra D."/>
            <person name="Gonzalez J."/>
            <person name="Henrissat B."/>
            <person name="Kuo A."/>
            <person name="Liang C."/>
            <person name="Lipzen A."/>
            <person name="Lutzoni F."/>
            <person name="Magnuson J."/>
            <person name="Mondo S."/>
            <person name="Nolan M."/>
            <person name="Ohm R."/>
            <person name="Pangilinan J."/>
            <person name="Park H.-J."/>
            <person name="Ramirez L."/>
            <person name="Alfaro M."/>
            <person name="Sun H."/>
            <person name="Tritt A."/>
            <person name="Yoshinaga Y."/>
            <person name="Zwiers L.-H."/>
            <person name="Turgeon B."/>
            <person name="Goodwin S."/>
            <person name="Spatafora J."/>
            <person name="Crous P."/>
            <person name="Grigoriev I."/>
        </authorList>
    </citation>
    <scope>NUCLEOTIDE SEQUENCE</scope>
    <source>
        <strain evidence="2">CBS 110217</strain>
    </source>
</reference>
<feature type="region of interest" description="Disordered" evidence="1">
    <location>
        <begin position="393"/>
        <end position="537"/>
    </location>
</feature>
<evidence type="ECO:0000256" key="1">
    <source>
        <dbReference type="SAM" id="MobiDB-lite"/>
    </source>
</evidence>
<name>A0A9P4H1U2_9PLEO</name>
<gene>
    <name evidence="2" type="ORF">EK21DRAFT_103721</name>
</gene>
<sequence length="1355" mass="140158">MEKIKSLVQKSEDATHDAHTASSGTHHDSQSTPIYDQMTGHEGNTTGTTHSTTTDSSTPAGQTGASTGLGDSSRPNVSPTGAGHIHEGISEASIKSGVIGFGTGERQEHAALSSHNPSTDVNRDHILGGGATGTGPTDRDPADQPSTLKQALPLSGNSASDQPHSNTGALGRATQSSTTQQPFEQSLRQESYTKDTDRSFPLAGGVAHKHDPSTTLSTEHHTSSSQYPTQQTSSATHPITGDREPGTKEREVSAREGHGREGLAGAAAAATAVGGASALSHSHEKEALARGQETRQAPYDAQPTTSTGTSQSHHPEAVVAATAAAAKYGNSSNSGFSQGARNTERVDGGRPPGGRSISYRHVPGGFPTPTPDESKTFLYYKDDVVPEPGADGPILTGEQLKPDHTHFGHHSTSHSTGSSRDPALASGLAGGVAGATAGGLAASHGTQHAADGNDNVTHSAETSTTQPHSSSILNKLDPRVKDTPSTQHESSHAPASGAPIAASSSTTGSTGQHELRHTGSIEQPRPKSSGLSDEHHHGRDAAIAGGIGAGAAGLGYAATRDRDTANAGGNTLPQEASPYSSHKLDPRVLGDKGKLEQQRYDPQAKTQPGSLHTPQTAAVAGVPLASGHTASSSDQGTSLEGPVHKSSLLNKLDPRVKETSSKADTSYEPSTTTTQDDQKHHLGRDAALVGAGGATAVGAREALHRNDTPGTGTFVHPQEQTSSTTGPVSSSTTAPQHTSAPLSSSTTTTPSQTAQSSAPLSSTATDNSTTDPSSKSKEYDTYHGPMTTDGKPFYGTAGAPAPIADRSHQGAVASPTTAPDRQSQDTHHYGRDAGLAGAGAATAGGLAYAAQHDSKADSVPTTITTTAPQTSNIASSTTVPPSRSIAGTTIGSQATTTSSTTTGPHHSDTLNRADPRVDEKADQQSQHHLGRDAAIVGGTGAAGYGAYEAAQAYGDHRSTQPGASMNEQRYDTTAHGAHAPNPVPVAGHYDYNNDNTSRDVALGSGAALGAGALGGAAYAGSKHADNTQHVPTSSTQPLSSSTHPASDQPKQDHTKRDAALLGGAGAAAAGGAAYGHSQHKDAEFEREQEKEAHKHEKEAYKHDKAVAVAEKEQHKHEKEQEKEAHRLEKEREKEAARLEKEREKEVEGEEKKKHGILGFLHRDKSKKEKRISADSSPRQSSELDNKRYSKEYAAAGGAVALGAGTTAAAYGHDSDSNDPNSPRWKGKNKLHKDPPKGHPAREAMEHHEMGDVSGKREHVGVDGPIGRPDAISGYQETRSGVYGAQPINEIPGNNIKIEPHTGLPMNVGRYGDGAGGTDANPTVEGHHRVAGVDESLGSGQGTTDWADVKKKDTIY</sequence>
<evidence type="ECO:0000313" key="2">
    <source>
        <dbReference type="EMBL" id="KAF2025734.1"/>
    </source>
</evidence>
<accession>A0A9P4H1U2</accession>
<feature type="compositionally biased region" description="Basic and acidic residues" evidence="1">
    <location>
        <begin position="1231"/>
        <end position="1260"/>
    </location>
</feature>
<feature type="region of interest" description="Disordered" evidence="1">
    <location>
        <begin position="1069"/>
        <end position="1187"/>
    </location>
</feature>
<dbReference type="OrthoDB" id="2590867at2759"/>
<feature type="compositionally biased region" description="Polar residues" evidence="1">
    <location>
        <begin position="628"/>
        <end position="638"/>
    </location>
</feature>
<feature type="compositionally biased region" description="Low complexity" evidence="1">
    <location>
        <begin position="40"/>
        <end position="58"/>
    </location>
</feature>
<feature type="compositionally biased region" description="Low complexity" evidence="1">
    <location>
        <begin position="721"/>
        <end position="759"/>
    </location>
</feature>
<feature type="compositionally biased region" description="Basic and acidic residues" evidence="1">
    <location>
        <begin position="822"/>
        <end position="831"/>
    </location>
</feature>
<dbReference type="PANTHER" id="PTHR46563">
    <property type="entry name" value="RING-TYPE DOMAIN-CONTAINING PROTEIN"/>
    <property type="match status" value="1"/>
</dbReference>
<feature type="compositionally biased region" description="Basic and acidic residues" evidence="1">
    <location>
        <begin position="582"/>
        <end position="599"/>
    </location>
</feature>
<feature type="region of interest" description="Disordered" evidence="1">
    <location>
        <begin position="859"/>
        <end position="932"/>
    </location>
</feature>
<feature type="compositionally biased region" description="Low complexity" evidence="1">
    <location>
        <begin position="885"/>
        <end position="903"/>
    </location>
</feature>
<feature type="compositionally biased region" description="Low complexity" evidence="1">
    <location>
        <begin position="223"/>
        <end position="234"/>
    </location>
</feature>
<feature type="region of interest" description="Disordered" evidence="1">
    <location>
        <begin position="1331"/>
        <end position="1355"/>
    </location>
</feature>
<dbReference type="Proteomes" id="UP000799777">
    <property type="component" value="Unassembled WGS sequence"/>
</dbReference>
<feature type="region of interest" description="Disordered" evidence="1">
    <location>
        <begin position="564"/>
        <end position="837"/>
    </location>
</feature>
<feature type="compositionally biased region" description="Polar residues" evidence="1">
    <location>
        <begin position="604"/>
        <end position="616"/>
    </location>
</feature>
<feature type="compositionally biased region" description="Gly residues" evidence="1">
    <location>
        <begin position="428"/>
        <end position="437"/>
    </location>
</feature>
<feature type="compositionally biased region" description="Low complexity" evidence="1">
    <location>
        <begin position="263"/>
        <end position="280"/>
    </location>
</feature>
<feature type="compositionally biased region" description="Basic and acidic residues" evidence="1">
    <location>
        <begin position="240"/>
        <end position="261"/>
    </location>
</feature>
<feature type="compositionally biased region" description="Polar residues" evidence="1">
    <location>
        <begin position="867"/>
        <end position="881"/>
    </location>
</feature>
<feature type="compositionally biased region" description="Basic and acidic residues" evidence="1">
    <location>
        <begin position="1078"/>
        <end position="1152"/>
    </location>
</feature>
<dbReference type="EMBL" id="ML978258">
    <property type="protein sequence ID" value="KAF2025734.1"/>
    <property type="molecule type" value="Genomic_DNA"/>
</dbReference>
<feature type="compositionally biased region" description="Polar residues" evidence="1">
    <location>
        <begin position="59"/>
        <end position="79"/>
    </location>
</feature>
<feature type="compositionally biased region" description="Polar residues" evidence="1">
    <location>
        <begin position="760"/>
        <end position="773"/>
    </location>
</feature>
<feature type="compositionally biased region" description="Polar residues" evidence="1">
    <location>
        <begin position="662"/>
        <end position="675"/>
    </location>
</feature>
<feature type="compositionally biased region" description="Polar residues" evidence="1">
    <location>
        <begin position="144"/>
        <end position="190"/>
    </location>
</feature>
<feature type="compositionally biased region" description="Polar residues" evidence="1">
    <location>
        <begin position="302"/>
        <end position="312"/>
    </location>
</feature>
<organism evidence="2 3">
    <name type="scientific">Setomelanomma holmii</name>
    <dbReference type="NCBI Taxonomy" id="210430"/>
    <lineage>
        <taxon>Eukaryota</taxon>
        <taxon>Fungi</taxon>
        <taxon>Dikarya</taxon>
        <taxon>Ascomycota</taxon>
        <taxon>Pezizomycotina</taxon>
        <taxon>Dothideomycetes</taxon>
        <taxon>Pleosporomycetidae</taxon>
        <taxon>Pleosporales</taxon>
        <taxon>Pleosporineae</taxon>
        <taxon>Phaeosphaeriaceae</taxon>
        <taxon>Setomelanomma</taxon>
    </lineage>
</organism>
<feature type="region of interest" description="Disordered" evidence="1">
    <location>
        <begin position="329"/>
        <end position="372"/>
    </location>
</feature>
<evidence type="ECO:0000313" key="3">
    <source>
        <dbReference type="Proteomes" id="UP000799777"/>
    </source>
</evidence>
<dbReference type="PANTHER" id="PTHR46563:SF4">
    <property type="entry name" value="ASPARTYL_ASPARAGINYL BETA-HYDROXYLASE ISOFORM X1"/>
    <property type="match status" value="1"/>
</dbReference>
<feature type="region of interest" description="Disordered" evidence="1">
    <location>
        <begin position="1"/>
        <end position="315"/>
    </location>
</feature>
<feature type="compositionally biased region" description="Low complexity" evidence="1">
    <location>
        <begin position="1031"/>
        <end position="1044"/>
    </location>
</feature>
<feature type="compositionally biased region" description="Basic and acidic residues" evidence="1">
    <location>
        <begin position="652"/>
        <end position="661"/>
    </location>
</feature>
<feature type="compositionally biased region" description="Basic and acidic residues" evidence="1">
    <location>
        <begin position="208"/>
        <end position="222"/>
    </location>
</feature>
<feature type="region of interest" description="Disordered" evidence="1">
    <location>
        <begin position="1208"/>
        <end position="1272"/>
    </location>
</feature>
<comment type="caution">
    <text evidence="2">The sequence shown here is derived from an EMBL/GenBank/DDBJ whole genome shotgun (WGS) entry which is preliminary data.</text>
</comment>
<feature type="region of interest" description="Disordered" evidence="1">
    <location>
        <begin position="1022"/>
        <end position="1055"/>
    </location>
</feature>
<protein>
    <submittedName>
        <fullName evidence="2">Uncharacterized protein</fullName>
    </submittedName>
</protein>
<feature type="compositionally biased region" description="Low complexity" evidence="1">
    <location>
        <begin position="492"/>
        <end position="511"/>
    </location>
</feature>
<proteinExistence type="predicted"/>
<feature type="compositionally biased region" description="Basic and acidic residues" evidence="1">
    <location>
        <begin position="1160"/>
        <end position="1172"/>
    </location>
</feature>
<feature type="compositionally biased region" description="Basic and acidic residues" evidence="1">
    <location>
        <begin position="905"/>
        <end position="922"/>
    </location>
</feature>
<feature type="compositionally biased region" description="Basic and acidic residues" evidence="1">
    <location>
        <begin position="1"/>
        <end position="29"/>
    </location>
</feature>
<feature type="compositionally biased region" description="Polar residues" evidence="1">
    <location>
        <begin position="567"/>
        <end position="580"/>
    </location>
</feature>
<feature type="compositionally biased region" description="Basic and acidic residues" evidence="1">
    <location>
        <begin position="1346"/>
        <end position="1355"/>
    </location>
</feature>
<feature type="compositionally biased region" description="Low complexity" evidence="1">
    <location>
        <begin position="413"/>
        <end position="427"/>
    </location>
</feature>